<dbReference type="Proteomes" id="UP001595990">
    <property type="component" value="Unassembled WGS sequence"/>
</dbReference>
<reference evidence="2" key="1">
    <citation type="journal article" date="2019" name="Int. J. Syst. Evol. Microbiol.">
        <title>The Global Catalogue of Microorganisms (GCM) 10K type strain sequencing project: providing services to taxonomists for standard genome sequencing and annotation.</title>
        <authorList>
            <consortium name="The Broad Institute Genomics Platform"/>
            <consortium name="The Broad Institute Genome Sequencing Center for Infectious Disease"/>
            <person name="Wu L."/>
            <person name="Ma J."/>
        </authorList>
    </citation>
    <scope>NUCLEOTIDE SEQUENCE [LARGE SCALE GENOMIC DNA]</scope>
    <source>
        <strain evidence="2">CECT 8064</strain>
    </source>
</reference>
<dbReference type="RefSeq" id="WP_358241201.1">
    <property type="nucleotide sequence ID" value="NZ_JBHSFS010000045.1"/>
</dbReference>
<comment type="caution">
    <text evidence="1">The sequence shown here is derived from an EMBL/GenBank/DDBJ whole genome shotgun (WGS) entry which is preliminary data.</text>
</comment>
<proteinExistence type="predicted"/>
<sequence length="118" mass="12295">MSGTPAVPGNSLETLPDCATVPVTSLVAELGEKRMGGRIAQGQDPVLRPVFGKFHGVARGVLTVDPALPPDLSIGFLRAAKEQKSLAAWVRFSSDVLPDRLDLRRTAGVGSNCSGCPA</sequence>
<protein>
    <submittedName>
        <fullName evidence="1">Uncharacterized protein</fullName>
    </submittedName>
</protein>
<name>A0ABV9BXF6_9ACTN</name>
<accession>A0ABV9BXF6</accession>
<evidence type="ECO:0000313" key="1">
    <source>
        <dbReference type="EMBL" id="MFC4518330.1"/>
    </source>
</evidence>
<dbReference type="EMBL" id="JBHSFS010000045">
    <property type="protein sequence ID" value="MFC4518330.1"/>
    <property type="molecule type" value="Genomic_DNA"/>
</dbReference>
<organism evidence="1 2">
    <name type="scientific">Streptomyces ehimensis</name>
    <dbReference type="NCBI Taxonomy" id="68195"/>
    <lineage>
        <taxon>Bacteria</taxon>
        <taxon>Bacillati</taxon>
        <taxon>Actinomycetota</taxon>
        <taxon>Actinomycetes</taxon>
        <taxon>Kitasatosporales</taxon>
        <taxon>Streptomycetaceae</taxon>
        <taxon>Streptomyces</taxon>
    </lineage>
</organism>
<evidence type="ECO:0000313" key="2">
    <source>
        <dbReference type="Proteomes" id="UP001595990"/>
    </source>
</evidence>
<gene>
    <name evidence="1" type="ORF">ACFPEN_36375</name>
</gene>
<keyword evidence="2" id="KW-1185">Reference proteome</keyword>